<dbReference type="InterPro" id="IPR036390">
    <property type="entry name" value="WH_DNA-bd_sf"/>
</dbReference>
<dbReference type="Pfam" id="PF00126">
    <property type="entry name" value="HTH_1"/>
    <property type="match status" value="1"/>
</dbReference>
<evidence type="ECO:0000313" key="6">
    <source>
        <dbReference type="EMBL" id="HAR51672.1"/>
    </source>
</evidence>
<evidence type="ECO:0000313" key="7">
    <source>
        <dbReference type="Proteomes" id="UP000264719"/>
    </source>
</evidence>
<dbReference type="InterPro" id="IPR000847">
    <property type="entry name" value="LysR_HTH_N"/>
</dbReference>
<dbReference type="GO" id="GO:0003700">
    <property type="term" value="F:DNA-binding transcription factor activity"/>
    <property type="evidence" value="ECO:0007669"/>
    <property type="project" value="InterPro"/>
</dbReference>
<dbReference type="GO" id="GO:0043565">
    <property type="term" value="F:sequence-specific DNA binding"/>
    <property type="evidence" value="ECO:0007669"/>
    <property type="project" value="TreeGrafter"/>
</dbReference>
<dbReference type="CDD" id="cd08432">
    <property type="entry name" value="PBP2_GcdR_TrpI_HvrB_AmpR_like"/>
    <property type="match status" value="1"/>
</dbReference>
<dbReference type="PRINTS" id="PR00039">
    <property type="entry name" value="HTHLYSR"/>
</dbReference>
<keyword evidence="2" id="KW-0805">Transcription regulation</keyword>
<dbReference type="InterPro" id="IPR036388">
    <property type="entry name" value="WH-like_DNA-bd_sf"/>
</dbReference>
<reference evidence="6 7" key="1">
    <citation type="journal article" date="2018" name="Nat. Biotechnol.">
        <title>A standardized bacterial taxonomy based on genome phylogeny substantially revises the tree of life.</title>
        <authorList>
            <person name="Parks D.H."/>
            <person name="Chuvochina M."/>
            <person name="Waite D.W."/>
            <person name="Rinke C."/>
            <person name="Skarshewski A."/>
            <person name="Chaumeil P.A."/>
            <person name="Hugenholtz P."/>
        </authorList>
    </citation>
    <scope>NUCLEOTIDE SEQUENCE [LARGE SCALE GENOMIC DNA]</scope>
    <source>
        <strain evidence="6">UBA9169</strain>
    </source>
</reference>
<feature type="domain" description="HTH lysR-type" evidence="5">
    <location>
        <begin position="1"/>
        <end position="56"/>
    </location>
</feature>
<keyword evidence="4" id="KW-0804">Transcription</keyword>
<comment type="similarity">
    <text evidence="1">Belongs to the LysR transcriptional regulatory family.</text>
</comment>
<dbReference type="SUPFAM" id="SSF53850">
    <property type="entry name" value="Periplasmic binding protein-like II"/>
    <property type="match status" value="1"/>
</dbReference>
<dbReference type="InterPro" id="IPR005119">
    <property type="entry name" value="LysR_subst-bd"/>
</dbReference>
<evidence type="ECO:0000259" key="5">
    <source>
        <dbReference type="PROSITE" id="PS50931"/>
    </source>
</evidence>
<evidence type="ECO:0000256" key="2">
    <source>
        <dbReference type="ARBA" id="ARBA00023015"/>
    </source>
</evidence>
<proteinExistence type="inferred from homology"/>
<dbReference type="Proteomes" id="UP000264719">
    <property type="component" value="Unassembled WGS sequence"/>
</dbReference>
<dbReference type="GO" id="GO:0006351">
    <property type="term" value="P:DNA-templated transcription"/>
    <property type="evidence" value="ECO:0007669"/>
    <property type="project" value="TreeGrafter"/>
</dbReference>
<dbReference type="RefSeq" id="WP_339852266.1">
    <property type="nucleotide sequence ID" value="NZ_CAXAXR010000003.1"/>
</dbReference>
<evidence type="ECO:0000256" key="1">
    <source>
        <dbReference type="ARBA" id="ARBA00009437"/>
    </source>
</evidence>
<organism evidence="6 7">
    <name type="scientific">Roseovarius nubinhibens</name>
    <dbReference type="NCBI Taxonomy" id="314263"/>
    <lineage>
        <taxon>Bacteria</taxon>
        <taxon>Pseudomonadati</taxon>
        <taxon>Pseudomonadota</taxon>
        <taxon>Alphaproteobacteria</taxon>
        <taxon>Rhodobacterales</taxon>
        <taxon>Roseobacteraceae</taxon>
        <taxon>Roseovarius</taxon>
    </lineage>
</organism>
<gene>
    <name evidence="6" type="ORF">DCS45_07315</name>
</gene>
<dbReference type="Pfam" id="PF03466">
    <property type="entry name" value="LysR_substrate"/>
    <property type="match status" value="1"/>
</dbReference>
<evidence type="ECO:0000256" key="4">
    <source>
        <dbReference type="ARBA" id="ARBA00023163"/>
    </source>
</evidence>
<dbReference type="Gene3D" id="1.10.10.10">
    <property type="entry name" value="Winged helix-like DNA-binding domain superfamily/Winged helix DNA-binding domain"/>
    <property type="match status" value="1"/>
</dbReference>
<dbReference type="PROSITE" id="PS50931">
    <property type="entry name" value="HTH_LYSR"/>
    <property type="match status" value="1"/>
</dbReference>
<dbReference type="InterPro" id="IPR058163">
    <property type="entry name" value="LysR-type_TF_proteobact-type"/>
</dbReference>
<sequence length="310" mass="34788">MDYLLAFEAAAQHGSFARAGRLLNISETSISRKVRLLEQHYDVPLFVRGHRSVTLTPQGHSLLVPVQQAMNQLRNTSQDMLSKHQRNTVTVSATNSVAALWLMPRLARFNRANPRIRITLIASDDDGECLADTVDLAILRGEGHWPCFQASQLFGETVFPVCSPDYLEAHPELDCAAALPRHDLIEVANQHTEWMNWRTWLTQNHVNYDLTHDTGSRIQLNTYPLAVQAAVDGLGVALGWAHLVDRQLEAGTLVRPLGDTCLRTKSGYHLLRPTEQQAFPERQIVEDWLLQESAARKRYTPPAQPAHSLG</sequence>
<accession>A0A348WAW0</accession>
<name>A0A348WAW0_9RHOB</name>
<dbReference type="SUPFAM" id="SSF46785">
    <property type="entry name" value="Winged helix' DNA-binding domain"/>
    <property type="match status" value="1"/>
</dbReference>
<protein>
    <submittedName>
        <fullName evidence="6">LysR family transcriptional regulator</fullName>
    </submittedName>
</protein>
<dbReference type="EMBL" id="DMVW01000073">
    <property type="protein sequence ID" value="HAR51672.1"/>
    <property type="molecule type" value="Genomic_DNA"/>
</dbReference>
<keyword evidence="3" id="KW-0238">DNA-binding</keyword>
<evidence type="ECO:0000256" key="3">
    <source>
        <dbReference type="ARBA" id="ARBA00023125"/>
    </source>
</evidence>
<dbReference type="PANTHER" id="PTHR30537:SF26">
    <property type="entry name" value="GLYCINE CLEAVAGE SYSTEM TRANSCRIPTIONAL ACTIVATOR"/>
    <property type="match status" value="1"/>
</dbReference>
<dbReference type="AlphaFoldDB" id="A0A348WAW0"/>
<dbReference type="Gene3D" id="3.40.190.10">
    <property type="entry name" value="Periplasmic binding protein-like II"/>
    <property type="match status" value="2"/>
</dbReference>
<dbReference type="PANTHER" id="PTHR30537">
    <property type="entry name" value="HTH-TYPE TRANSCRIPTIONAL REGULATOR"/>
    <property type="match status" value="1"/>
</dbReference>
<comment type="caution">
    <text evidence="6">The sequence shown here is derived from an EMBL/GenBank/DDBJ whole genome shotgun (WGS) entry which is preliminary data.</text>
</comment>